<organism evidence="1 2">
    <name type="scientific">Pistacia atlantica</name>
    <dbReference type="NCBI Taxonomy" id="434234"/>
    <lineage>
        <taxon>Eukaryota</taxon>
        <taxon>Viridiplantae</taxon>
        <taxon>Streptophyta</taxon>
        <taxon>Embryophyta</taxon>
        <taxon>Tracheophyta</taxon>
        <taxon>Spermatophyta</taxon>
        <taxon>Magnoliopsida</taxon>
        <taxon>eudicotyledons</taxon>
        <taxon>Gunneridae</taxon>
        <taxon>Pentapetalae</taxon>
        <taxon>rosids</taxon>
        <taxon>malvids</taxon>
        <taxon>Sapindales</taxon>
        <taxon>Anacardiaceae</taxon>
        <taxon>Pistacia</taxon>
    </lineage>
</organism>
<accession>A0ACC1BR13</accession>
<protein>
    <submittedName>
        <fullName evidence="1">Uncharacterized protein</fullName>
    </submittedName>
</protein>
<evidence type="ECO:0000313" key="1">
    <source>
        <dbReference type="EMBL" id="KAJ0101430.1"/>
    </source>
</evidence>
<name>A0ACC1BR13_9ROSI</name>
<sequence length="86" mass="9520">MLYVLYGEADVFKKFKDSYGNYKASVVGDVRGMLSLYEAAPLRVDGETILDEVLTFTTTYHLEPVATQFSSQLVAQVNHALIGPLC</sequence>
<proteinExistence type="predicted"/>
<reference evidence="2" key="1">
    <citation type="journal article" date="2023" name="G3 (Bethesda)">
        <title>Genome assembly and association tests identify interacting loci associated with vigor, precocity, and sex in interspecific pistachio rootstocks.</title>
        <authorList>
            <person name="Palmer W."/>
            <person name="Jacygrad E."/>
            <person name="Sagayaradj S."/>
            <person name="Cavanaugh K."/>
            <person name="Han R."/>
            <person name="Bertier L."/>
            <person name="Beede B."/>
            <person name="Kafkas S."/>
            <person name="Golino D."/>
            <person name="Preece J."/>
            <person name="Michelmore R."/>
        </authorList>
    </citation>
    <scope>NUCLEOTIDE SEQUENCE [LARGE SCALE GENOMIC DNA]</scope>
</reference>
<dbReference type="Proteomes" id="UP001164250">
    <property type="component" value="Chromosome 3"/>
</dbReference>
<evidence type="ECO:0000313" key="2">
    <source>
        <dbReference type="Proteomes" id="UP001164250"/>
    </source>
</evidence>
<comment type="caution">
    <text evidence="1">The sequence shown here is derived from an EMBL/GenBank/DDBJ whole genome shotgun (WGS) entry which is preliminary data.</text>
</comment>
<gene>
    <name evidence="1" type="ORF">Patl1_04421</name>
</gene>
<dbReference type="EMBL" id="CM047899">
    <property type="protein sequence ID" value="KAJ0101430.1"/>
    <property type="molecule type" value="Genomic_DNA"/>
</dbReference>
<keyword evidence="2" id="KW-1185">Reference proteome</keyword>